<protein>
    <submittedName>
        <fullName evidence="7">RNA polymerase sigma factor</fullName>
    </submittedName>
</protein>
<evidence type="ECO:0000313" key="8">
    <source>
        <dbReference type="Proteomes" id="UP001236663"/>
    </source>
</evidence>
<organism evidence="7 8">
    <name type="scientific">Cyclobacterium jeungdonense</name>
    <dbReference type="NCBI Taxonomy" id="708087"/>
    <lineage>
        <taxon>Bacteria</taxon>
        <taxon>Pseudomonadati</taxon>
        <taxon>Bacteroidota</taxon>
        <taxon>Cytophagia</taxon>
        <taxon>Cytophagales</taxon>
        <taxon>Cyclobacteriaceae</taxon>
        <taxon>Cyclobacterium</taxon>
    </lineage>
</organism>
<dbReference type="EMBL" id="JAUFQS010000009">
    <property type="protein sequence ID" value="MDN3688349.1"/>
    <property type="molecule type" value="Genomic_DNA"/>
</dbReference>
<dbReference type="CDD" id="cd06171">
    <property type="entry name" value="Sigma70_r4"/>
    <property type="match status" value="1"/>
</dbReference>
<feature type="domain" description="RNA polymerase sigma-70 region 2" evidence="5">
    <location>
        <begin position="17"/>
        <end position="76"/>
    </location>
</feature>
<dbReference type="NCBIfam" id="TIGR02937">
    <property type="entry name" value="sigma70-ECF"/>
    <property type="match status" value="1"/>
</dbReference>
<dbReference type="SUPFAM" id="SSF88946">
    <property type="entry name" value="Sigma2 domain of RNA polymerase sigma factors"/>
    <property type="match status" value="1"/>
</dbReference>
<dbReference type="PANTHER" id="PTHR43133">
    <property type="entry name" value="RNA POLYMERASE ECF-TYPE SIGMA FACTO"/>
    <property type="match status" value="1"/>
</dbReference>
<dbReference type="Proteomes" id="UP001236663">
    <property type="component" value="Unassembled WGS sequence"/>
</dbReference>
<dbReference type="InterPro" id="IPR013325">
    <property type="entry name" value="RNA_pol_sigma_r2"/>
</dbReference>
<keyword evidence="4" id="KW-0804">Transcription</keyword>
<dbReference type="InterPro" id="IPR039425">
    <property type="entry name" value="RNA_pol_sigma-70-like"/>
</dbReference>
<dbReference type="RefSeq" id="WP_163386008.1">
    <property type="nucleotide sequence ID" value="NZ_JAUFQS010000009.1"/>
</dbReference>
<comment type="similarity">
    <text evidence="1">Belongs to the sigma-70 factor family. ECF subfamily.</text>
</comment>
<keyword evidence="8" id="KW-1185">Reference proteome</keyword>
<dbReference type="SUPFAM" id="SSF88659">
    <property type="entry name" value="Sigma3 and sigma4 domains of RNA polymerase sigma factors"/>
    <property type="match status" value="1"/>
</dbReference>
<evidence type="ECO:0000259" key="6">
    <source>
        <dbReference type="Pfam" id="PF08281"/>
    </source>
</evidence>
<dbReference type="InterPro" id="IPR013324">
    <property type="entry name" value="RNA_pol_sigma_r3/r4-like"/>
</dbReference>
<evidence type="ECO:0000256" key="3">
    <source>
        <dbReference type="ARBA" id="ARBA00023082"/>
    </source>
</evidence>
<evidence type="ECO:0000256" key="1">
    <source>
        <dbReference type="ARBA" id="ARBA00010641"/>
    </source>
</evidence>
<keyword evidence="2" id="KW-0805">Transcription regulation</keyword>
<accession>A0ABT8C8J6</accession>
<dbReference type="InterPro" id="IPR013249">
    <property type="entry name" value="RNA_pol_sigma70_r4_t2"/>
</dbReference>
<dbReference type="Pfam" id="PF04542">
    <property type="entry name" value="Sigma70_r2"/>
    <property type="match status" value="1"/>
</dbReference>
<evidence type="ECO:0000256" key="2">
    <source>
        <dbReference type="ARBA" id="ARBA00023015"/>
    </source>
</evidence>
<gene>
    <name evidence="7" type="ORF">QWZ15_10945</name>
</gene>
<proteinExistence type="inferred from homology"/>
<comment type="caution">
    <text evidence="7">The sequence shown here is derived from an EMBL/GenBank/DDBJ whole genome shotgun (WGS) entry which is preliminary data.</text>
</comment>
<dbReference type="InterPro" id="IPR036388">
    <property type="entry name" value="WH-like_DNA-bd_sf"/>
</dbReference>
<sequence length="164" mass="19320">MSKDFYQVSILPFTAIIIKLCRAYTNSQEDYEDYYQEVCLQIWRSRDNFKGQCEWSTWVYRIALNVCLTLLKKRKKEGKTIFVSEALPDTVLIESSAFENESLNQLYAAIKHLSEIDRAVILLYLEEKTYQEISEILGANPNSIGVRINRIKERLKKIYDEKFN</sequence>
<dbReference type="Gene3D" id="1.10.1740.10">
    <property type="match status" value="1"/>
</dbReference>
<evidence type="ECO:0000256" key="4">
    <source>
        <dbReference type="ARBA" id="ARBA00023163"/>
    </source>
</evidence>
<evidence type="ECO:0000259" key="5">
    <source>
        <dbReference type="Pfam" id="PF04542"/>
    </source>
</evidence>
<reference evidence="8" key="1">
    <citation type="journal article" date="2019" name="Int. J. Syst. Evol. Microbiol.">
        <title>The Global Catalogue of Microorganisms (GCM) 10K type strain sequencing project: providing services to taxonomists for standard genome sequencing and annotation.</title>
        <authorList>
            <consortium name="The Broad Institute Genomics Platform"/>
            <consortium name="The Broad Institute Genome Sequencing Center for Infectious Disease"/>
            <person name="Wu L."/>
            <person name="Ma J."/>
        </authorList>
    </citation>
    <scope>NUCLEOTIDE SEQUENCE [LARGE SCALE GENOMIC DNA]</scope>
    <source>
        <strain evidence="8">CECT 7706</strain>
    </source>
</reference>
<name>A0ABT8C8J6_9BACT</name>
<dbReference type="Gene3D" id="1.10.10.10">
    <property type="entry name" value="Winged helix-like DNA-binding domain superfamily/Winged helix DNA-binding domain"/>
    <property type="match status" value="1"/>
</dbReference>
<dbReference type="InterPro" id="IPR014284">
    <property type="entry name" value="RNA_pol_sigma-70_dom"/>
</dbReference>
<keyword evidence="3" id="KW-0731">Sigma factor</keyword>
<dbReference type="Pfam" id="PF08281">
    <property type="entry name" value="Sigma70_r4_2"/>
    <property type="match status" value="1"/>
</dbReference>
<dbReference type="InterPro" id="IPR007627">
    <property type="entry name" value="RNA_pol_sigma70_r2"/>
</dbReference>
<dbReference type="PANTHER" id="PTHR43133:SF45">
    <property type="entry name" value="RNA POLYMERASE ECF-TYPE SIGMA FACTOR"/>
    <property type="match status" value="1"/>
</dbReference>
<evidence type="ECO:0000313" key="7">
    <source>
        <dbReference type="EMBL" id="MDN3688349.1"/>
    </source>
</evidence>
<feature type="domain" description="RNA polymerase sigma factor 70 region 4 type 2" evidence="6">
    <location>
        <begin position="104"/>
        <end position="155"/>
    </location>
</feature>